<dbReference type="Pfam" id="PF10294">
    <property type="entry name" value="Methyltransf_16"/>
    <property type="match status" value="1"/>
</dbReference>
<dbReference type="Gene3D" id="3.40.50.150">
    <property type="entry name" value="Vaccinia Virus protein VP39"/>
    <property type="match status" value="1"/>
</dbReference>
<dbReference type="InParanoid" id="A0A2P6MZ77"/>
<dbReference type="EMBL" id="MDYQ01000287">
    <property type="protein sequence ID" value="PRP77005.1"/>
    <property type="molecule type" value="Genomic_DNA"/>
</dbReference>
<organism evidence="1 2">
    <name type="scientific">Planoprotostelium fungivorum</name>
    <dbReference type="NCBI Taxonomy" id="1890364"/>
    <lineage>
        <taxon>Eukaryota</taxon>
        <taxon>Amoebozoa</taxon>
        <taxon>Evosea</taxon>
        <taxon>Variosea</taxon>
        <taxon>Cavosteliida</taxon>
        <taxon>Cavosteliaceae</taxon>
        <taxon>Planoprotostelium</taxon>
    </lineage>
</organism>
<dbReference type="InterPro" id="IPR029063">
    <property type="entry name" value="SAM-dependent_MTases_sf"/>
</dbReference>
<sequence>MRNPMGKAFIEIGPFTFPRFERCKTLPPDDLGAFLAGIRDLTGMQWAQAQVQTVYSFELTQQTCSLFCNEMFNRISLKVHVGKLDWGKPLQASNLSSIINVDLLDGVDLIVGCDIIYCHPAVELLFQTMKEIGQLPHALPKLYFLVVWDRLFKNPESNLYEASERHGFHLQSEQDIQDRRVALFVRVNTSANRGDPYALQC</sequence>
<gene>
    <name evidence="1" type="ORF">PROFUN_14694</name>
</gene>
<comment type="caution">
    <text evidence="1">The sequence shown here is derived from an EMBL/GenBank/DDBJ whole genome shotgun (WGS) entry which is preliminary data.</text>
</comment>
<accession>A0A2P6MZ77</accession>
<reference evidence="1 2" key="1">
    <citation type="journal article" date="2018" name="Genome Biol. Evol.">
        <title>Multiple Roots of Fruiting Body Formation in Amoebozoa.</title>
        <authorList>
            <person name="Hillmann F."/>
            <person name="Forbes G."/>
            <person name="Novohradska S."/>
            <person name="Ferling I."/>
            <person name="Riege K."/>
            <person name="Groth M."/>
            <person name="Westermann M."/>
            <person name="Marz M."/>
            <person name="Spaller T."/>
            <person name="Winckler T."/>
            <person name="Schaap P."/>
            <person name="Glockner G."/>
        </authorList>
    </citation>
    <scope>NUCLEOTIDE SEQUENCE [LARGE SCALE GENOMIC DNA]</scope>
    <source>
        <strain evidence="1 2">Jena</strain>
    </source>
</reference>
<dbReference type="InterPro" id="IPR019410">
    <property type="entry name" value="Methyltransf_16"/>
</dbReference>
<keyword evidence="2" id="KW-1185">Reference proteome</keyword>
<evidence type="ECO:0000313" key="1">
    <source>
        <dbReference type="EMBL" id="PRP77005.1"/>
    </source>
</evidence>
<dbReference type="Proteomes" id="UP000241769">
    <property type="component" value="Unassembled WGS sequence"/>
</dbReference>
<dbReference type="AlphaFoldDB" id="A0A2P6MZ77"/>
<proteinExistence type="predicted"/>
<evidence type="ECO:0000313" key="2">
    <source>
        <dbReference type="Proteomes" id="UP000241769"/>
    </source>
</evidence>
<name>A0A2P6MZ77_9EUKA</name>
<protein>
    <submittedName>
        <fullName evidence="1">Uncharacterized protein</fullName>
    </submittedName>
</protein>